<feature type="domain" description="Fe/B12 periplasmic-binding" evidence="2">
    <location>
        <begin position="98"/>
        <end position="368"/>
    </location>
</feature>
<dbReference type="KEGG" id="ada:A5CPEGH6_17200"/>
<reference evidence="4" key="1">
    <citation type="submission" date="2019-06" db="EMBL/GenBank/DDBJ databases">
        <title>Alistipes onderdonkii subsp. vulgaris subsp. nov., Alistipes dispar sp. nov. and Alistipes communis sp. nov., isolated from human faeces, and creation of Alistipes onderdonkii subsp. onderdonkii subsp. nov.</title>
        <authorList>
            <person name="Sakamoto M."/>
            <person name="Ikeyama N."/>
            <person name="Ogata Y."/>
            <person name="Suda W."/>
            <person name="Iino T."/>
            <person name="Hattori M."/>
            <person name="Ohkuma M."/>
        </authorList>
    </citation>
    <scope>NUCLEOTIDE SEQUENCE [LARGE SCALE GENOMIC DNA]</scope>
    <source>
        <strain evidence="4">5CPEGH6</strain>
    </source>
</reference>
<accession>A0A4Y1X239</accession>
<evidence type="ECO:0000256" key="1">
    <source>
        <dbReference type="SAM" id="SignalP"/>
    </source>
</evidence>
<dbReference type="PANTHER" id="PTHR30535">
    <property type="entry name" value="VITAMIN B12-BINDING PROTEIN"/>
    <property type="match status" value="1"/>
</dbReference>
<dbReference type="Gene3D" id="3.40.50.1980">
    <property type="entry name" value="Nitrogenase molybdenum iron protein domain"/>
    <property type="match status" value="2"/>
</dbReference>
<name>A0A4Y1X239_9BACT</name>
<dbReference type="Pfam" id="PF01497">
    <property type="entry name" value="Peripla_BP_2"/>
    <property type="match status" value="1"/>
</dbReference>
<dbReference type="PANTHER" id="PTHR30535:SF34">
    <property type="entry name" value="MOLYBDATE-BINDING PROTEIN MOLA"/>
    <property type="match status" value="1"/>
</dbReference>
<dbReference type="PROSITE" id="PS50983">
    <property type="entry name" value="FE_B12_PBP"/>
    <property type="match status" value="1"/>
</dbReference>
<dbReference type="SUPFAM" id="SSF53807">
    <property type="entry name" value="Helical backbone' metal receptor"/>
    <property type="match status" value="1"/>
</dbReference>
<evidence type="ECO:0000313" key="3">
    <source>
        <dbReference type="EMBL" id="BBL07082.1"/>
    </source>
</evidence>
<dbReference type="AlphaFoldDB" id="A0A4Y1X239"/>
<proteinExistence type="predicted"/>
<dbReference type="InterPro" id="IPR002491">
    <property type="entry name" value="ABC_transptr_periplasmic_BD"/>
</dbReference>
<gene>
    <name evidence="3" type="ORF">A5CPEGH6_17200</name>
</gene>
<keyword evidence="1" id="KW-0732">Signal</keyword>
<dbReference type="CDD" id="cd01141">
    <property type="entry name" value="TroA_d"/>
    <property type="match status" value="1"/>
</dbReference>
<dbReference type="GO" id="GO:0071281">
    <property type="term" value="P:cellular response to iron ion"/>
    <property type="evidence" value="ECO:0007669"/>
    <property type="project" value="TreeGrafter"/>
</dbReference>
<dbReference type="GeneID" id="98673708"/>
<sequence length="383" mass="41833">MIRPLRRFTLCAAALLLAACGARPGTSLEEFRTTVYRPAYAAGFEIVGAEGLQSTILRTRTPWQGAAEGTATALFIARNGETPPAGFDGQTVEAGAQRIVCMSSTHVAMLDAVGAAPRIVGVSGRESIANGYVAAHPDRVGDVGYDGNMDYERLLSLRPDLVLLFGVNGASPMEPKLRELGIPFCYIGEYLEESPLGKAEWLVAVAETIDRREEGERAFAPIPERYEALKAKVAESAARPKVMINTPYGDSWFMASAESYVARLIADAGGDYIYRENTSNRSLPIDLEKAYLLASGADVWINAGSFRTLAEFRARLPKFAGVPCVRRGEIYNCDRRTNAAGGNDYWESGVVRPDVVLHDLIAVFHPEALDAADREMHYYRKLE</sequence>
<protein>
    <submittedName>
        <fullName evidence="3">Iron ABC transporter substrate-binding protein</fullName>
    </submittedName>
</protein>
<keyword evidence="4" id="KW-1185">Reference proteome</keyword>
<dbReference type="RefSeq" id="WP_141429090.1">
    <property type="nucleotide sequence ID" value="NZ_AP019736.1"/>
</dbReference>
<dbReference type="PROSITE" id="PS51257">
    <property type="entry name" value="PROKAR_LIPOPROTEIN"/>
    <property type="match status" value="1"/>
</dbReference>
<dbReference type="EMBL" id="AP019736">
    <property type="protein sequence ID" value="BBL07082.1"/>
    <property type="molecule type" value="Genomic_DNA"/>
</dbReference>
<dbReference type="InterPro" id="IPR050902">
    <property type="entry name" value="ABC_Transporter_SBP"/>
</dbReference>
<evidence type="ECO:0000259" key="2">
    <source>
        <dbReference type="PROSITE" id="PS50983"/>
    </source>
</evidence>
<dbReference type="OrthoDB" id="9812528at2"/>
<evidence type="ECO:0000313" key="4">
    <source>
        <dbReference type="Proteomes" id="UP000319374"/>
    </source>
</evidence>
<organism evidence="3 4">
    <name type="scientific">Alistipes dispar</name>
    <dbReference type="NCBI Taxonomy" id="2585119"/>
    <lineage>
        <taxon>Bacteria</taxon>
        <taxon>Pseudomonadati</taxon>
        <taxon>Bacteroidota</taxon>
        <taxon>Bacteroidia</taxon>
        <taxon>Bacteroidales</taxon>
        <taxon>Rikenellaceae</taxon>
        <taxon>Alistipes</taxon>
    </lineage>
</organism>
<feature type="signal peptide" evidence="1">
    <location>
        <begin position="1"/>
        <end position="24"/>
    </location>
</feature>
<feature type="chain" id="PRO_5021194874" evidence="1">
    <location>
        <begin position="25"/>
        <end position="383"/>
    </location>
</feature>
<dbReference type="Proteomes" id="UP000319374">
    <property type="component" value="Chromosome"/>
</dbReference>